<evidence type="ECO:0000256" key="6">
    <source>
        <dbReference type="ARBA" id="ARBA00048568"/>
    </source>
</evidence>
<dbReference type="InterPro" id="IPR048360">
    <property type="entry name" value="Ezh2_CXC_fung"/>
</dbReference>
<dbReference type="PROSITE" id="PS50280">
    <property type="entry name" value="SET"/>
    <property type="match status" value="1"/>
</dbReference>
<sequence length="1408" mass="155933">MEEDLQQRDVPEQENSVQSAVGQLDGSEKSVFMKALQAEARQVDDLQASALLQEARRAEAMQAAEARRAGVLQADDICGRDLLLADTPLGGSRGDWTVEEIASSFEELLKSLLVDHGRNVEYAIDMIKPRTRPACVSFDEFADLPVQDIDASSATTNRILVCGKLYRDNQRRPKTRTTPVRVLPIKSPGRAVPKYRFHHVEIAKNILSPNMPLMFIPHLRDLENNSDDKRKHDQWIEELESMERKSGFDSTKLFQKGDTTRRNEFTKQLSEYLDHWIARLGIDNCSKASLIRYMANESQKSHSITPQQKDSLIDSCGEDSATPRAAAVASMITEAFNRVLKSRDVTLYDVLKQDGAVENVFDPKKASKAKDQDKEASLEQIQQYLGTYTSLKCMICHTHSCEHGEFDAENVRRCFSIDDLGGKLWKYIERRRDRQASDLRTTQKNAQGPLTISSGNSMPVRGEGGSGSGGKAALLGFNPSCKLNDPCKNKCYRSYDVGDDAQLSREWTEDETSLLRSLHMTFGNSTSKVPCTLCPLLGRYCWEVYRRAKELGLRISPCIALPPPADVLPRSPVVKPVSWYDRHRKTLNGDWSDHTHTHLHALREQREPCNHEGPCTAASGCSCVEAKLLCERFCQCTDESCAIKFTGCACHVNGKTCYTRQKEGKPCICVQLNRECDPVLCGSCGARERADPENREYDALHSTGCQNVSLQRGKSKAVVLGQSQLQGCGYGLFTAEDIEADEFIIEYVGELITHDEGVRREARRGDFSDQGANASYLFTLLEQDGIWVDAAIYGNLSRYINHASESDKRGCNITPKVLYVNGEFRIRFMAMRDIRAGEELFFDYGENFPNLTKKLLEDMAFASDDEAMAVIRSAKGRISGRNKGGVSMSSRHGAASRSNSRRRKTRGRPSTSLARSGLSSNGKTGESVNIVRNASRQRRARPRRGDDRGASSAVVEDPLVDEDESDDGSGDDIDHMDLDGSKLQRSHRACKQASQKRRKRLLDGDEVGEDEDGKVHNGRGNSLKRKRRLPVNEDRETEQFYRNGRGRRRSNAKPSLFAVEASTELADLSRRLSSRARTQPAHQEQDKQGRASTNPDSSAASTDVDDDTETDEQPRRKRLRTVTRRQSQSATATDATGVTASSIEHPNPDTDMVNIDSDVQISGRRPLHTGRTRQRNRTVESAGSKWPDYNGNKSEPDRDGLAASTAVHLDTAGKDQGTVLIPGQSHDPQQTEAGNELKENGPTTTTTVRAAKPRRSRNVVPDSDDDLDLGASQPSRNERTAPWSQPPAASPNAHSKSLPPIGTPISRPKTPRNGSGSHGEAHKAVYGVYNSGGGDGHSRRTLRSGEARPDSSLGAPGSRGASSARPPRMCLTPTKSMTRLAGDDESGADSVDRSHRRRQLPARYRSDE</sequence>
<dbReference type="InterPro" id="IPR046341">
    <property type="entry name" value="SET_dom_sf"/>
</dbReference>
<dbReference type="InterPro" id="IPR040595">
    <property type="entry name" value="EZH2_N"/>
</dbReference>
<feature type="domain" description="SET" evidence="8">
    <location>
        <begin position="716"/>
        <end position="845"/>
    </location>
</feature>
<dbReference type="SUPFAM" id="SSF82199">
    <property type="entry name" value="SET domain"/>
    <property type="match status" value="1"/>
</dbReference>
<reference evidence="10 11" key="1">
    <citation type="submission" date="2024-01" db="EMBL/GenBank/DDBJ databases">
        <authorList>
            <person name="Allen C."/>
            <person name="Tagirdzhanova G."/>
        </authorList>
    </citation>
    <scope>NUCLEOTIDE SEQUENCE [LARGE SCALE GENOMIC DNA]</scope>
    <source>
        <strain evidence="10 11">CBS 119000</strain>
    </source>
</reference>
<proteinExistence type="predicted"/>
<feature type="compositionally biased region" description="Basic and acidic residues" evidence="7">
    <location>
        <begin position="972"/>
        <end position="982"/>
    </location>
</feature>
<feature type="compositionally biased region" description="Basic and acidic residues" evidence="7">
    <location>
        <begin position="1030"/>
        <end position="1039"/>
    </location>
</feature>
<gene>
    <name evidence="10" type="ORF">SEPCBS119000_000755</name>
</gene>
<dbReference type="Proteomes" id="UP001642502">
    <property type="component" value="Unassembled WGS sequence"/>
</dbReference>
<evidence type="ECO:0000259" key="9">
    <source>
        <dbReference type="PROSITE" id="PS51633"/>
    </source>
</evidence>
<feature type="compositionally biased region" description="Basic residues" evidence="7">
    <location>
        <begin position="984"/>
        <end position="1000"/>
    </location>
</feature>
<dbReference type="Gene3D" id="2.170.270.10">
    <property type="entry name" value="SET domain"/>
    <property type="match status" value="1"/>
</dbReference>
<dbReference type="InterPro" id="IPR045318">
    <property type="entry name" value="EZH1/2-like"/>
</dbReference>
<evidence type="ECO:0000256" key="7">
    <source>
        <dbReference type="SAM" id="MobiDB-lite"/>
    </source>
</evidence>
<dbReference type="PANTHER" id="PTHR45747">
    <property type="entry name" value="HISTONE-LYSINE N-METHYLTRANSFERASE E(Z)"/>
    <property type="match status" value="1"/>
</dbReference>
<feature type="region of interest" description="Disordered" evidence="7">
    <location>
        <begin position="1"/>
        <end position="24"/>
    </location>
</feature>
<dbReference type="Pfam" id="PF00856">
    <property type="entry name" value="SET"/>
    <property type="match status" value="1"/>
</dbReference>
<evidence type="ECO:0000256" key="1">
    <source>
        <dbReference type="ARBA" id="ARBA00022603"/>
    </source>
</evidence>
<feature type="compositionally biased region" description="Basic and acidic residues" evidence="7">
    <location>
        <begin position="1"/>
        <end position="11"/>
    </location>
</feature>
<dbReference type="Pfam" id="PF18600">
    <property type="entry name" value="Ezh2_MCSS_fung"/>
    <property type="match status" value="1"/>
</dbReference>
<keyword evidence="3" id="KW-0949">S-adenosyl-L-methionine</keyword>
<evidence type="ECO:0008006" key="12">
    <source>
        <dbReference type="Google" id="ProtNLM"/>
    </source>
</evidence>
<evidence type="ECO:0000313" key="10">
    <source>
        <dbReference type="EMBL" id="CAK7263970.1"/>
    </source>
</evidence>
<dbReference type="InterPro" id="IPR001214">
    <property type="entry name" value="SET_dom"/>
</dbReference>
<name>A0ABP0D6Z8_9PEZI</name>
<evidence type="ECO:0000256" key="5">
    <source>
        <dbReference type="ARBA" id="ARBA00023163"/>
    </source>
</evidence>
<dbReference type="PROSITE" id="PS51633">
    <property type="entry name" value="CXC"/>
    <property type="match status" value="1"/>
</dbReference>
<evidence type="ECO:0000256" key="3">
    <source>
        <dbReference type="ARBA" id="ARBA00022691"/>
    </source>
</evidence>
<evidence type="ECO:0000313" key="11">
    <source>
        <dbReference type="Proteomes" id="UP001642502"/>
    </source>
</evidence>
<dbReference type="EMBL" id="CAWUON010000005">
    <property type="protein sequence ID" value="CAK7263970.1"/>
    <property type="molecule type" value="Genomic_DNA"/>
</dbReference>
<keyword evidence="2" id="KW-0808">Transferase</keyword>
<keyword evidence="4" id="KW-0805">Transcription regulation</keyword>
<keyword evidence="1" id="KW-0489">Methyltransferase</keyword>
<feature type="compositionally biased region" description="Low complexity" evidence="7">
    <location>
        <begin position="889"/>
        <end position="898"/>
    </location>
</feature>
<feature type="compositionally biased region" description="Basic residues" evidence="7">
    <location>
        <begin position="1165"/>
        <end position="1176"/>
    </location>
</feature>
<organism evidence="10 11">
    <name type="scientific">Sporothrix epigloea</name>
    <dbReference type="NCBI Taxonomy" id="1892477"/>
    <lineage>
        <taxon>Eukaryota</taxon>
        <taxon>Fungi</taxon>
        <taxon>Dikarya</taxon>
        <taxon>Ascomycota</taxon>
        <taxon>Pezizomycotina</taxon>
        <taxon>Sordariomycetes</taxon>
        <taxon>Sordariomycetidae</taxon>
        <taxon>Ophiostomatales</taxon>
        <taxon>Ophiostomataceae</taxon>
        <taxon>Sporothrix</taxon>
    </lineage>
</organism>
<dbReference type="Pfam" id="PF18601">
    <property type="entry name" value="EZH2_N"/>
    <property type="match status" value="1"/>
</dbReference>
<dbReference type="SMART" id="SM00317">
    <property type="entry name" value="SET"/>
    <property type="match status" value="1"/>
</dbReference>
<keyword evidence="11" id="KW-1185">Reference proteome</keyword>
<dbReference type="InterPro" id="IPR040968">
    <property type="entry name" value="EZH2_MCSS_fung"/>
</dbReference>
<feature type="compositionally biased region" description="Polar residues" evidence="7">
    <location>
        <begin position="913"/>
        <end position="927"/>
    </location>
</feature>
<dbReference type="Pfam" id="PF18264">
    <property type="entry name" value="preSET_CXC"/>
    <property type="match status" value="1"/>
</dbReference>
<dbReference type="Pfam" id="PF21509">
    <property type="entry name" value="Ezh2-like__CXC_fung"/>
    <property type="match status" value="1"/>
</dbReference>
<dbReference type="PANTHER" id="PTHR45747:SF4">
    <property type="entry name" value="HISTONE-LYSINE N-METHYLTRANSFERASE E(Z)"/>
    <property type="match status" value="1"/>
</dbReference>
<evidence type="ECO:0000256" key="2">
    <source>
        <dbReference type="ARBA" id="ARBA00022679"/>
    </source>
</evidence>
<comment type="caution">
    <text evidence="10">The sequence shown here is derived from an EMBL/GenBank/DDBJ whole genome shotgun (WGS) entry which is preliminary data.</text>
</comment>
<evidence type="ECO:0000256" key="4">
    <source>
        <dbReference type="ARBA" id="ARBA00023015"/>
    </source>
</evidence>
<accession>A0ABP0D6Z8</accession>
<protein>
    <recommendedName>
        <fullName evidence="12">Set domain containing protein</fullName>
    </recommendedName>
</protein>
<dbReference type="InterPro" id="IPR026489">
    <property type="entry name" value="CXC_dom"/>
</dbReference>
<feature type="compositionally biased region" description="Polar residues" evidence="7">
    <location>
        <begin position="1126"/>
        <end position="1144"/>
    </location>
</feature>
<feature type="region of interest" description="Disordered" evidence="7">
    <location>
        <begin position="879"/>
        <end position="1408"/>
    </location>
</feature>
<keyword evidence="5" id="KW-0804">Transcription</keyword>
<evidence type="ECO:0000259" key="8">
    <source>
        <dbReference type="PROSITE" id="PS50280"/>
    </source>
</evidence>
<feature type="compositionally biased region" description="Acidic residues" evidence="7">
    <location>
        <begin position="958"/>
        <end position="971"/>
    </location>
</feature>
<feature type="domain" description="CXC" evidence="9">
    <location>
        <begin position="582"/>
        <end position="701"/>
    </location>
</feature>
<comment type="catalytic activity">
    <reaction evidence="6">
        <text>L-lysyl(27)-[histone H3] + 3 S-adenosyl-L-methionine = N(6),N(6),N(6)-trimethyl-L-lysyl(27)-[histone H3] + 3 S-adenosyl-L-homocysteine + 3 H(+)</text>
        <dbReference type="Rhea" id="RHEA:60292"/>
        <dbReference type="Rhea" id="RHEA-COMP:15535"/>
        <dbReference type="Rhea" id="RHEA-COMP:15548"/>
        <dbReference type="ChEBI" id="CHEBI:15378"/>
        <dbReference type="ChEBI" id="CHEBI:29969"/>
        <dbReference type="ChEBI" id="CHEBI:57856"/>
        <dbReference type="ChEBI" id="CHEBI:59789"/>
        <dbReference type="ChEBI" id="CHEBI:61961"/>
        <dbReference type="EC" id="2.1.1.356"/>
    </reaction>
</comment>
<feature type="compositionally biased region" description="Polar residues" evidence="7">
    <location>
        <begin position="438"/>
        <end position="457"/>
    </location>
</feature>
<feature type="region of interest" description="Disordered" evidence="7">
    <location>
        <begin position="436"/>
        <end position="466"/>
    </location>
</feature>
<dbReference type="InterPro" id="IPR041355">
    <property type="entry name" value="Pre-SET_CXC"/>
</dbReference>